<dbReference type="Gene3D" id="4.10.240.10">
    <property type="entry name" value="Zn(2)-C6 fungal-type DNA-binding domain"/>
    <property type="match status" value="1"/>
</dbReference>
<dbReference type="SMART" id="SM00906">
    <property type="entry name" value="Fungal_trans"/>
    <property type="match status" value="1"/>
</dbReference>
<sequence>MANISTSGVFNTHQQPPLPSEHPEVKSVRRRERIQFSCTLCRSKKLKCDRVQPCRSCVGRGLARSCTYVHTGLNSQVRELGEQNPSRGNNSNIQNKVNQLEELVVSLMGALNGSNKSELKQFAPASLVPTTAIYKEQVSVRPTTAKDTEDANLAVSFGRMTVEDAATKYVDSAHWTAILQGISELKDQLDDDADPANEFIEAPEYEHPCPQLLFGSTNHSTKTEIVSAMPPRDMVDRLVSKFFNLFDMGAVILHRRTFLAEYESFWESPMNMHVMWIGMLYAMIYLAYFLQEAQPSTFAIPYFTNSTKDTYREKVVQCLVLGNYTTCVPYTIQTLALYFVIEHFRYRDTEPGCWILQGIILRVAIRAGYHRDASHYPELSSFQGEMRRRLWAKLVQLDLAVSHQNGLPRMIRPGMSDTAEPRNLTDDDFSEDVEELPPSRPDTDVTAMLRVVVRNRLGVIYSEIVDLTANTKHTPYKEIMRLDSLLHKTRDKLPVSFKWRPMRESVTDDSDLVLYRIFLDVFFHAARCTLHRSYCDIARTDPRYKYSRHVCIESAMRLLENQYLCGEEMRPGGQLHGCMWMQSSLTNHDFLVGTTILCLDMNQLLVDGPVQEACAGQFDNQEGLGKVISRMRKALTVWNLLAENSREARSGAHVLRVVLEKLEKRNVFGGDPKLKNGMNSAFLTQSPQQTPPFVTSQSSTYLNTGSSTHYEDFQTNQELVDGLDWDLWDSQTYPDHSDVFGNINFQNGLGDFEYTGLERDFGL</sequence>
<keyword evidence="5" id="KW-1133">Transmembrane helix</keyword>
<dbReference type="CDD" id="cd00067">
    <property type="entry name" value="GAL4"/>
    <property type="match status" value="1"/>
</dbReference>
<dbReference type="PANTHER" id="PTHR31001:SF49">
    <property type="entry name" value="ZN(II)2CYS6 TRANSCRIPTION FACTOR (EUROFUNG)"/>
    <property type="match status" value="1"/>
</dbReference>
<evidence type="ECO:0000259" key="6">
    <source>
        <dbReference type="PROSITE" id="PS50048"/>
    </source>
</evidence>
<dbReference type="SUPFAM" id="SSF57701">
    <property type="entry name" value="Zn2/Cys6 DNA-binding domain"/>
    <property type="match status" value="1"/>
</dbReference>
<dbReference type="CDD" id="cd12148">
    <property type="entry name" value="fungal_TF_MHR"/>
    <property type="match status" value="1"/>
</dbReference>
<evidence type="ECO:0000256" key="3">
    <source>
        <dbReference type="ARBA" id="ARBA00023242"/>
    </source>
</evidence>
<dbReference type="InterPro" id="IPR001138">
    <property type="entry name" value="Zn2Cys6_DnaBD"/>
</dbReference>
<keyword evidence="7" id="KW-0238">DNA-binding</keyword>
<feature type="domain" description="Zn(2)-C6 fungal-type" evidence="6">
    <location>
        <begin position="37"/>
        <end position="68"/>
    </location>
</feature>
<dbReference type="InterPro" id="IPR007219">
    <property type="entry name" value="XnlR_reg_dom"/>
</dbReference>
<evidence type="ECO:0000256" key="2">
    <source>
        <dbReference type="ARBA" id="ARBA00022723"/>
    </source>
</evidence>
<dbReference type="GO" id="GO:0000981">
    <property type="term" value="F:DNA-binding transcription factor activity, RNA polymerase II-specific"/>
    <property type="evidence" value="ECO:0007669"/>
    <property type="project" value="InterPro"/>
</dbReference>
<feature type="region of interest" description="Disordered" evidence="4">
    <location>
        <begin position="1"/>
        <end position="28"/>
    </location>
</feature>
<dbReference type="HOGENOM" id="CLU_007426_5_0_1"/>
<feature type="compositionally biased region" description="Acidic residues" evidence="4">
    <location>
        <begin position="426"/>
        <end position="435"/>
    </location>
</feature>
<dbReference type="EMBL" id="KE145353">
    <property type="protein sequence ID" value="EPE36192.1"/>
    <property type="molecule type" value="Genomic_DNA"/>
</dbReference>
<proteinExistence type="predicted"/>
<keyword evidence="5" id="KW-0812">Transmembrane</keyword>
<dbReference type="Pfam" id="PF04082">
    <property type="entry name" value="Fungal_trans"/>
    <property type="match status" value="1"/>
</dbReference>
<dbReference type="KEGG" id="glz:GLAREA_05530"/>
<evidence type="ECO:0000313" key="8">
    <source>
        <dbReference type="Proteomes" id="UP000016922"/>
    </source>
</evidence>
<dbReference type="GO" id="GO:0006351">
    <property type="term" value="P:DNA-templated transcription"/>
    <property type="evidence" value="ECO:0007669"/>
    <property type="project" value="InterPro"/>
</dbReference>
<keyword evidence="2" id="KW-0479">Metal-binding</keyword>
<dbReference type="PROSITE" id="PS50048">
    <property type="entry name" value="ZN2_CY6_FUNGAL_2"/>
    <property type="match status" value="1"/>
</dbReference>
<feature type="transmembrane region" description="Helical" evidence="5">
    <location>
        <begin position="274"/>
        <end position="290"/>
    </location>
</feature>
<accession>S3DCQ6</accession>
<comment type="subcellular location">
    <subcellularLocation>
        <location evidence="1">Nucleus</location>
    </subcellularLocation>
</comment>
<evidence type="ECO:0000256" key="1">
    <source>
        <dbReference type="ARBA" id="ARBA00004123"/>
    </source>
</evidence>
<dbReference type="PROSITE" id="PS00463">
    <property type="entry name" value="ZN2_CY6_FUNGAL_1"/>
    <property type="match status" value="1"/>
</dbReference>
<dbReference type="AlphaFoldDB" id="S3DCQ6"/>
<protein>
    <submittedName>
        <fullName evidence="7">Zn2/Cys6 DNA-binding protein</fullName>
    </submittedName>
</protein>
<dbReference type="eggNOG" id="ENOG502SHVI">
    <property type="taxonomic scope" value="Eukaryota"/>
</dbReference>
<reference evidence="7 8" key="1">
    <citation type="journal article" date="2013" name="BMC Genomics">
        <title>Genomics-driven discovery of the pneumocandin biosynthetic gene cluster in the fungus Glarea lozoyensis.</title>
        <authorList>
            <person name="Chen L."/>
            <person name="Yue Q."/>
            <person name="Zhang X."/>
            <person name="Xiang M."/>
            <person name="Wang C."/>
            <person name="Li S."/>
            <person name="Che Y."/>
            <person name="Ortiz-Lopez F.J."/>
            <person name="Bills G.F."/>
            <person name="Liu X."/>
            <person name="An Z."/>
        </authorList>
    </citation>
    <scope>NUCLEOTIDE SEQUENCE [LARGE SCALE GENOMIC DNA]</scope>
    <source>
        <strain evidence="8">ATCC 20868 / MF5171</strain>
    </source>
</reference>
<dbReference type="InterPro" id="IPR036864">
    <property type="entry name" value="Zn2-C6_fun-type_DNA-bd_sf"/>
</dbReference>
<dbReference type="OrthoDB" id="4934715at2759"/>
<dbReference type="PANTHER" id="PTHR31001">
    <property type="entry name" value="UNCHARACTERIZED TRANSCRIPTIONAL REGULATORY PROTEIN"/>
    <property type="match status" value="1"/>
</dbReference>
<dbReference type="Proteomes" id="UP000016922">
    <property type="component" value="Unassembled WGS sequence"/>
</dbReference>
<name>S3DCQ6_GLAL2</name>
<dbReference type="OMA" id="MYDTQEP"/>
<evidence type="ECO:0000256" key="5">
    <source>
        <dbReference type="SAM" id="Phobius"/>
    </source>
</evidence>
<dbReference type="Pfam" id="PF00172">
    <property type="entry name" value="Zn_clus"/>
    <property type="match status" value="1"/>
</dbReference>
<evidence type="ECO:0000256" key="4">
    <source>
        <dbReference type="SAM" id="MobiDB-lite"/>
    </source>
</evidence>
<organism evidence="7 8">
    <name type="scientific">Glarea lozoyensis (strain ATCC 20868 / MF5171)</name>
    <dbReference type="NCBI Taxonomy" id="1116229"/>
    <lineage>
        <taxon>Eukaryota</taxon>
        <taxon>Fungi</taxon>
        <taxon>Dikarya</taxon>
        <taxon>Ascomycota</taxon>
        <taxon>Pezizomycotina</taxon>
        <taxon>Leotiomycetes</taxon>
        <taxon>Helotiales</taxon>
        <taxon>Helotiaceae</taxon>
        <taxon>Glarea</taxon>
    </lineage>
</organism>
<dbReference type="GO" id="GO:0008270">
    <property type="term" value="F:zinc ion binding"/>
    <property type="evidence" value="ECO:0007669"/>
    <property type="project" value="InterPro"/>
</dbReference>
<dbReference type="GO" id="GO:0003677">
    <property type="term" value="F:DNA binding"/>
    <property type="evidence" value="ECO:0007669"/>
    <property type="project" value="UniProtKB-KW"/>
</dbReference>
<dbReference type="RefSeq" id="XP_008077010.1">
    <property type="nucleotide sequence ID" value="XM_008078819.1"/>
</dbReference>
<dbReference type="InterPro" id="IPR050613">
    <property type="entry name" value="Sec_Metabolite_Reg"/>
</dbReference>
<gene>
    <name evidence="7" type="ORF">GLAREA_05530</name>
</gene>
<keyword evidence="8" id="KW-1185">Reference proteome</keyword>
<keyword evidence="5" id="KW-0472">Membrane</keyword>
<feature type="region of interest" description="Disordered" evidence="4">
    <location>
        <begin position="410"/>
        <end position="440"/>
    </location>
</feature>
<dbReference type="GeneID" id="19464584"/>
<dbReference type="SMART" id="SM00066">
    <property type="entry name" value="GAL4"/>
    <property type="match status" value="1"/>
</dbReference>
<feature type="compositionally biased region" description="Polar residues" evidence="4">
    <location>
        <begin position="1"/>
        <end position="15"/>
    </location>
</feature>
<dbReference type="GO" id="GO:0005634">
    <property type="term" value="C:nucleus"/>
    <property type="evidence" value="ECO:0007669"/>
    <property type="project" value="UniProtKB-SubCell"/>
</dbReference>
<keyword evidence="3" id="KW-0539">Nucleus</keyword>
<evidence type="ECO:0000313" key="7">
    <source>
        <dbReference type="EMBL" id="EPE36192.1"/>
    </source>
</evidence>